<dbReference type="RefSeq" id="WP_238602936.1">
    <property type="nucleotide sequence ID" value="NZ_NIDE01000017.1"/>
</dbReference>
<sequence length="315" mass="33330">MRRWKANIGRGGFTLIELLVVIAIIAILIGLLLPAVQKVREAASRAKCMNNLKQLGLAAHNYHDANNGFPFASSTYSNQFVALLPFLEQTALYNQLLTNPDPTVPNGPISTPLSVLVCPSDALPNPATVGFQGYYTGLTSYMGNFGALAFGVTAQGTDGVFVPNPSPVTFLPSSPVTVVRITDGTSNTIMFGERYNTDPNWNAYVATIVGLLGPSYAGCPFYALYSTSLMTNFDGPWGDGFYPLNLQLPACTSSCDISQVASKGWAYGSGHPQGANFLFCDGSGRFISNSVNSTPTLLPALSTISGGEVIPGSAF</sequence>
<keyword evidence="1" id="KW-0812">Transmembrane</keyword>
<proteinExistence type="predicted"/>
<evidence type="ECO:0000259" key="2">
    <source>
        <dbReference type="Pfam" id="PF07596"/>
    </source>
</evidence>
<dbReference type="Pfam" id="PF07596">
    <property type="entry name" value="SBP_bac_10"/>
    <property type="match status" value="1"/>
</dbReference>
<dbReference type="SUPFAM" id="SSF54523">
    <property type="entry name" value="Pili subunits"/>
    <property type="match status" value="1"/>
</dbReference>
<name>A0A225DAT8_9BACT</name>
<dbReference type="Gene3D" id="3.30.700.10">
    <property type="entry name" value="Glycoprotein, Type 4 Pilin"/>
    <property type="match status" value="1"/>
</dbReference>
<feature type="domain" description="DUF1559" evidence="2">
    <location>
        <begin position="37"/>
        <end position="292"/>
    </location>
</feature>
<dbReference type="InterPro" id="IPR027558">
    <property type="entry name" value="Pre_pil_HX9DG_C"/>
</dbReference>
<keyword evidence="1" id="KW-0472">Membrane</keyword>
<dbReference type="InterPro" id="IPR011453">
    <property type="entry name" value="DUF1559"/>
</dbReference>
<evidence type="ECO:0000256" key="1">
    <source>
        <dbReference type="SAM" id="Phobius"/>
    </source>
</evidence>
<dbReference type="NCBIfam" id="TIGR02532">
    <property type="entry name" value="IV_pilin_GFxxxE"/>
    <property type="match status" value="1"/>
</dbReference>
<gene>
    <name evidence="3" type="ORF">FRUB_08221</name>
</gene>
<dbReference type="PANTHER" id="PTHR30093:SF2">
    <property type="entry name" value="TYPE II SECRETION SYSTEM PROTEIN H"/>
    <property type="match status" value="1"/>
</dbReference>
<evidence type="ECO:0000313" key="3">
    <source>
        <dbReference type="EMBL" id="OWK35658.1"/>
    </source>
</evidence>
<reference evidence="4" key="1">
    <citation type="submission" date="2017-06" db="EMBL/GenBank/DDBJ databases">
        <title>Genome analysis of Fimbriiglobus ruber SP5, the first member of the order Planctomycetales with confirmed chitinolytic capability.</title>
        <authorList>
            <person name="Ravin N.V."/>
            <person name="Rakitin A.L."/>
            <person name="Ivanova A.A."/>
            <person name="Beletsky A.V."/>
            <person name="Kulichevskaya I.S."/>
            <person name="Mardanov A.V."/>
            <person name="Dedysh S.N."/>
        </authorList>
    </citation>
    <scope>NUCLEOTIDE SEQUENCE [LARGE SCALE GENOMIC DNA]</scope>
    <source>
        <strain evidence="4">SP5</strain>
    </source>
</reference>
<dbReference type="PANTHER" id="PTHR30093">
    <property type="entry name" value="GENERAL SECRETION PATHWAY PROTEIN G"/>
    <property type="match status" value="1"/>
</dbReference>
<dbReference type="NCBIfam" id="TIGR04294">
    <property type="entry name" value="pre_pil_HX9DG"/>
    <property type="match status" value="1"/>
</dbReference>
<keyword evidence="4" id="KW-1185">Reference proteome</keyword>
<dbReference type="PROSITE" id="PS00409">
    <property type="entry name" value="PROKAR_NTER_METHYL"/>
    <property type="match status" value="1"/>
</dbReference>
<protein>
    <recommendedName>
        <fullName evidence="2">DUF1559 domain-containing protein</fullName>
    </recommendedName>
</protein>
<dbReference type="Proteomes" id="UP000214646">
    <property type="component" value="Unassembled WGS sequence"/>
</dbReference>
<organism evidence="3 4">
    <name type="scientific">Fimbriiglobus ruber</name>
    <dbReference type="NCBI Taxonomy" id="1908690"/>
    <lineage>
        <taxon>Bacteria</taxon>
        <taxon>Pseudomonadati</taxon>
        <taxon>Planctomycetota</taxon>
        <taxon>Planctomycetia</taxon>
        <taxon>Gemmatales</taxon>
        <taxon>Gemmataceae</taxon>
        <taxon>Fimbriiglobus</taxon>
    </lineage>
</organism>
<dbReference type="AlphaFoldDB" id="A0A225DAT8"/>
<dbReference type="InterPro" id="IPR045584">
    <property type="entry name" value="Pilin-like"/>
</dbReference>
<dbReference type="InterPro" id="IPR012902">
    <property type="entry name" value="N_methyl_site"/>
</dbReference>
<dbReference type="EMBL" id="NIDE01000017">
    <property type="protein sequence ID" value="OWK35658.1"/>
    <property type="molecule type" value="Genomic_DNA"/>
</dbReference>
<dbReference type="Pfam" id="PF07963">
    <property type="entry name" value="N_methyl"/>
    <property type="match status" value="1"/>
</dbReference>
<accession>A0A225DAT8</accession>
<feature type="transmembrane region" description="Helical" evidence="1">
    <location>
        <begin position="12"/>
        <end position="36"/>
    </location>
</feature>
<comment type="caution">
    <text evidence="3">The sequence shown here is derived from an EMBL/GenBank/DDBJ whole genome shotgun (WGS) entry which is preliminary data.</text>
</comment>
<evidence type="ECO:0000313" key="4">
    <source>
        <dbReference type="Proteomes" id="UP000214646"/>
    </source>
</evidence>
<keyword evidence="1" id="KW-1133">Transmembrane helix</keyword>